<sequence>AKFKTFQIMAQPYRNRRKRFELRAELICGIINHEMM</sequence>
<dbReference type="AlphaFoldDB" id="A0A6G4N109"/>
<dbReference type="EMBL" id="JAAJBG010000041">
    <property type="protein sequence ID" value="NGG16971.1"/>
    <property type="molecule type" value="Genomic_DNA"/>
</dbReference>
<gene>
    <name evidence="1" type="ORF">G5T13_10180</name>
    <name evidence="2" type="ORF">G5T13_10420</name>
</gene>
<proteinExistence type="predicted"/>
<accession>A0A6G4N109</accession>
<feature type="non-terminal residue" evidence="1">
    <location>
        <position position="1"/>
    </location>
</feature>
<comment type="caution">
    <text evidence="1">The sequence shown here is derived from an EMBL/GenBank/DDBJ whole genome shotgun (WGS) entry which is preliminary data.</text>
</comment>
<name>A0A6G4N109_STRAP</name>
<organism evidence="1">
    <name type="scientific">Streptococcus anginosus</name>
    <dbReference type="NCBI Taxonomy" id="1328"/>
    <lineage>
        <taxon>Bacteria</taxon>
        <taxon>Bacillati</taxon>
        <taxon>Bacillota</taxon>
        <taxon>Bacilli</taxon>
        <taxon>Lactobacillales</taxon>
        <taxon>Streptococcaceae</taxon>
        <taxon>Streptococcus</taxon>
        <taxon>Streptococcus anginosus group</taxon>
    </lineage>
</organism>
<evidence type="ECO:0000313" key="2">
    <source>
        <dbReference type="EMBL" id="NGG16971.1"/>
    </source>
</evidence>
<protein>
    <submittedName>
        <fullName evidence="1">IS5/IS1182 family transposase</fullName>
    </submittedName>
</protein>
<dbReference type="EMBL" id="JAAJBG010000029">
    <property type="protein sequence ID" value="NGG16933.1"/>
    <property type="molecule type" value="Genomic_DNA"/>
</dbReference>
<reference evidence="1" key="1">
    <citation type="submission" date="2020-02" db="EMBL/GenBank/DDBJ databases">
        <title>Antibiotic resistance/susceptibility profiles of lactic acid-producing cocci isolated from the human vagina, and analysis of the genetic basis of atypical resistances.</title>
        <authorList>
            <person name="Sirichoat A."/>
            <person name="Florez A.B."/>
            <person name="Vazquez L."/>
            <person name="Buppasiri P."/>
            <person name="Panya M."/>
            <person name="Lulitanond V."/>
            <person name="Mayo B."/>
        </authorList>
    </citation>
    <scope>NUCLEOTIDE SEQUENCE</scope>
    <source>
        <strain evidence="1">VA01-10AN</strain>
    </source>
</reference>
<evidence type="ECO:0000313" key="1">
    <source>
        <dbReference type="EMBL" id="NGG16933.1"/>
    </source>
</evidence>